<protein>
    <submittedName>
        <fullName evidence="4">Centrosomal protein of 128 kDa-like</fullName>
    </submittedName>
</protein>
<evidence type="ECO:0000256" key="1">
    <source>
        <dbReference type="SAM" id="Coils"/>
    </source>
</evidence>
<evidence type="ECO:0000313" key="4">
    <source>
        <dbReference type="RefSeq" id="XP_025410510.1"/>
    </source>
</evidence>
<name>A0A8B8FJI1_9HEMI</name>
<organism evidence="3 4">
    <name type="scientific">Sipha flava</name>
    <name type="common">yellow sugarcane aphid</name>
    <dbReference type="NCBI Taxonomy" id="143950"/>
    <lineage>
        <taxon>Eukaryota</taxon>
        <taxon>Metazoa</taxon>
        <taxon>Ecdysozoa</taxon>
        <taxon>Arthropoda</taxon>
        <taxon>Hexapoda</taxon>
        <taxon>Insecta</taxon>
        <taxon>Pterygota</taxon>
        <taxon>Neoptera</taxon>
        <taxon>Paraneoptera</taxon>
        <taxon>Hemiptera</taxon>
        <taxon>Sternorrhyncha</taxon>
        <taxon>Aphidomorpha</taxon>
        <taxon>Aphidoidea</taxon>
        <taxon>Aphididae</taxon>
        <taxon>Sipha</taxon>
    </lineage>
</organism>
<keyword evidence="3" id="KW-1185">Reference proteome</keyword>
<dbReference type="OrthoDB" id="10683730at2759"/>
<sequence length="467" mass="54215">METSNKNLLINSDVKPIVKDTIQQKQEGKVNTTITHEITNDKQYNKKIDREYLDKKIKENINKSTATQVISTSSNEIYERTKTNAINSKKITYSLQKDIHINEKTNVSKSIDDSENIQNLQKEEENKSYIIKLDTENEDINKYTLVKRNVKHESERSEIKNKGNELKRNKENDNLENNKIKQYIEGVETDKIHFDEFYKWVEQIVEEKNEQFSKEKDKMKNKHTELNKLKTASVDKENIEDESSHINEYISDVNTKQNLQKDENIKITKPFTLKTYTVIKDITKTEEEGKVTMDDKLKTIELEEKDIKLEKTTETLNVTESDKKDSLTDQIITTKTTTIGTFDETITESQEEKIKETIKDSKQFIVDIPKSKIDSEKTIQDVTVLSDKKVDDKLISPSTEKHLSEKPKSESTEIPSSEDESETINIKEKSDKIYDKITSDKSDIKSEIKDKTTDNLPTTKSPDDIKH</sequence>
<feature type="compositionally biased region" description="Basic and acidic residues" evidence="2">
    <location>
        <begin position="391"/>
        <end position="411"/>
    </location>
</feature>
<evidence type="ECO:0000256" key="2">
    <source>
        <dbReference type="SAM" id="MobiDB-lite"/>
    </source>
</evidence>
<dbReference type="Proteomes" id="UP000694846">
    <property type="component" value="Unplaced"/>
</dbReference>
<proteinExistence type="predicted"/>
<dbReference type="AlphaFoldDB" id="A0A8B8FJI1"/>
<dbReference type="RefSeq" id="XP_025410510.1">
    <property type="nucleotide sequence ID" value="XM_025554725.1"/>
</dbReference>
<feature type="region of interest" description="Disordered" evidence="2">
    <location>
        <begin position="391"/>
        <end position="467"/>
    </location>
</feature>
<feature type="non-terminal residue" evidence="4">
    <location>
        <position position="467"/>
    </location>
</feature>
<evidence type="ECO:0000313" key="3">
    <source>
        <dbReference type="Proteomes" id="UP000694846"/>
    </source>
</evidence>
<feature type="coiled-coil region" evidence="1">
    <location>
        <begin position="202"/>
        <end position="229"/>
    </location>
</feature>
<dbReference type="GeneID" id="112683616"/>
<feature type="compositionally biased region" description="Basic and acidic residues" evidence="2">
    <location>
        <begin position="425"/>
        <end position="453"/>
    </location>
</feature>
<reference evidence="4" key="1">
    <citation type="submission" date="2025-08" db="UniProtKB">
        <authorList>
            <consortium name="RefSeq"/>
        </authorList>
    </citation>
    <scope>IDENTIFICATION</scope>
    <source>
        <tissue evidence="4">Whole body</tissue>
    </source>
</reference>
<accession>A0A8B8FJI1</accession>
<gene>
    <name evidence="4" type="primary">LOC112683616</name>
</gene>
<keyword evidence="1" id="KW-0175">Coiled coil</keyword>